<dbReference type="SMART" id="SM00543">
    <property type="entry name" value="MIF4G"/>
    <property type="match status" value="1"/>
</dbReference>
<feature type="domain" description="MIF4G" evidence="5">
    <location>
        <begin position="555"/>
        <end position="796"/>
    </location>
</feature>
<dbReference type="AlphaFoldDB" id="A0AAF5DIT1"/>
<evidence type="ECO:0000256" key="2">
    <source>
        <dbReference type="PIRSR" id="PIRSR605002-3"/>
    </source>
</evidence>
<accession>A0AAF5DIT1</accession>
<feature type="compositionally biased region" description="Basic and acidic residues" evidence="4">
    <location>
        <begin position="831"/>
        <end position="842"/>
    </location>
</feature>
<dbReference type="InterPro" id="IPR005002">
    <property type="entry name" value="PMM"/>
</dbReference>
<evidence type="ECO:0000256" key="1">
    <source>
        <dbReference type="PIRSR" id="PIRSR605002-2"/>
    </source>
</evidence>
<feature type="region of interest" description="Disordered" evidence="4">
    <location>
        <begin position="342"/>
        <end position="387"/>
    </location>
</feature>
<feature type="binding site" evidence="1">
    <location>
        <position position="1539"/>
    </location>
    <ligand>
        <name>alpha-D-mannose 1-phosphate</name>
        <dbReference type="ChEBI" id="CHEBI:58409"/>
    </ligand>
</feature>
<name>A0AAF5DIT1_STRER</name>
<dbReference type="GO" id="GO:0003743">
    <property type="term" value="F:translation initiation factor activity"/>
    <property type="evidence" value="ECO:0007669"/>
    <property type="project" value="TreeGrafter"/>
</dbReference>
<dbReference type="GO" id="GO:0003729">
    <property type="term" value="F:mRNA binding"/>
    <property type="evidence" value="ECO:0007669"/>
    <property type="project" value="TreeGrafter"/>
</dbReference>
<organism evidence="6 7">
    <name type="scientific">Strongyloides stercoralis</name>
    <name type="common">Threadworm</name>
    <dbReference type="NCBI Taxonomy" id="6248"/>
    <lineage>
        <taxon>Eukaryota</taxon>
        <taxon>Metazoa</taxon>
        <taxon>Ecdysozoa</taxon>
        <taxon>Nematoda</taxon>
        <taxon>Chromadorea</taxon>
        <taxon>Rhabditida</taxon>
        <taxon>Tylenchina</taxon>
        <taxon>Panagrolaimomorpha</taxon>
        <taxon>Strongyloidoidea</taxon>
        <taxon>Strongyloididae</taxon>
        <taxon>Strongyloides</taxon>
    </lineage>
</organism>
<dbReference type="WBParaSite" id="TCONS_00012351.p1">
    <property type="protein sequence ID" value="TCONS_00012351.p1"/>
    <property type="gene ID" value="XLOC_008002"/>
</dbReference>
<feature type="binding site" evidence="2">
    <location>
        <position position="1585"/>
    </location>
    <ligand>
        <name>Mg(2+)</name>
        <dbReference type="ChEBI" id="CHEBI:18420"/>
        <label>1</label>
    </ligand>
</feature>
<proteinExistence type="predicted"/>
<evidence type="ECO:0000313" key="7">
    <source>
        <dbReference type="WBParaSite" id="TCONS_00012351.p1"/>
    </source>
</evidence>
<dbReference type="Proteomes" id="UP000035681">
    <property type="component" value="Unplaced"/>
</dbReference>
<comment type="cofactor">
    <cofactor evidence="2">
        <name>Mg(2+)</name>
        <dbReference type="ChEBI" id="CHEBI:18420"/>
    </cofactor>
</comment>
<dbReference type="SUPFAM" id="SSF56784">
    <property type="entry name" value="HAD-like"/>
    <property type="match status" value="1"/>
</dbReference>
<dbReference type="InterPro" id="IPR003890">
    <property type="entry name" value="MIF4G-like_typ-3"/>
</dbReference>
<feature type="region of interest" description="Disordered" evidence="4">
    <location>
        <begin position="474"/>
        <end position="549"/>
    </location>
</feature>
<dbReference type="Pfam" id="PF02854">
    <property type="entry name" value="MIF4G"/>
    <property type="match status" value="1"/>
</dbReference>
<keyword evidence="6" id="KW-1185">Reference proteome</keyword>
<dbReference type="InterPro" id="IPR023214">
    <property type="entry name" value="HAD_sf"/>
</dbReference>
<dbReference type="GO" id="GO:0046872">
    <property type="term" value="F:metal ion binding"/>
    <property type="evidence" value="ECO:0007669"/>
    <property type="project" value="UniProtKB-KW"/>
</dbReference>
<dbReference type="SUPFAM" id="SSF48371">
    <property type="entry name" value="ARM repeat"/>
    <property type="match status" value="1"/>
</dbReference>
<dbReference type="Gene3D" id="1.25.40.180">
    <property type="match status" value="2"/>
</dbReference>
<sequence>GIFYFLAFSYFKMSTHLSNPHNKGGNKNRSSRKNTYRGPHVNSGNYINHTENNYTSNSQHINQQEVQFATPQLLNVSYSAPEHHPQPQMQHTHHNVAGQVDQSTNIIHTQVTTMPYFNGHQAPMGYVQPTGPIPLPVFHPNAISYNQPGQVPQSYPPAIESYQVPQPVNYRPIPAPVPGSTEFELVECKKPAVIQKKEKRILSVCDPETKKSIFDEGASNLNKDISSKESTPSEVTLHKSASGSSVKQHLTIEKAPSIRSRQNSERISELGGNNNEGSNRIKEEFKRQIAERAVGSSTEAALGDKIKPEGESNRNEIDSIDNIISQAEQMTSTVTESMEKLEVEAPVNEPVESQKEEEIKSEGKNETDTSGNLITTSSPLTKGTSKDQVQKKLSFASEQPKIEKKADKETYLEIEAEFKRSMEDPKFDIENCVYPKNFIRTYRLAVSLFKLASNPVSDEIKALLYYDKSSISTSMKGRRNDNQFQPPWSKTVNDQGRKSYGGRNSHGHSSDRRKNRNNAVARPSIERSRQNIQLHRSENAWKPSTGNDDTNSKLLKEVRGILNKITPTNFDALMTEFLQFRLFEKKEILQDVIDLIFSKAVEEPRFCSIYSDLYNAQVNDEKKQTNSVKSSFGTALIQKCQVTFEKKDFPFSKEMEQITEELKTETDENKIKEKNDRLAELVEKEKRFTFGTIRFIAHLYRHDLLVTKIISYCVTYLLNMFQSEKNEKALEQAVLLFETVGKHWSGLPRNSENSSDISMSLQHFKKYLPNQESNPYNLSKRMQFMIENLIETSENNWVSKNTRMRDGPKKIDEVHEEIKNEEIQNAYLRDQYTKEKDTESNKRKPYSGTNSVDRRYNLSKNSTINRKNTDLRDSGHYTLKTQAKSFVDGCNPKDTKNSNEKSGTIPRSKKSDGSRKDGSNSKRQASPQWNRQTTNSRKSTKAVECFDDDFYNDQTPEVTIVDVKFDNNELTKQLRQLTKDSTDTAKITGLKDTIERYLNEENSSEVVKTIMLFVFLDMNKVGFTNERAAVGRLIGSLLGGSKNSEVLHGLMNFCESFDDLCILDDCPLAWTYFGELLANAIIYDTSTNVSSEKLTLDKLDRIFSAAEPKENKDKFLFAFLKCTITEENLLEPIEDNEKRNEFIKSLIMSINKMKLTDTGIISEKMEDKLKDTSSKRDNKNLFECKLSTIEFVPLITGFETLPVLSSKGTNSLFQFGKAKKVEDFENPSINVDSIINKKNLEIPVQILPKGIYTYMDTERDFNSNFKLPDINNPIDISSSVKSKNNYINGLYLPMPFGMEPVNVQFFRENEQENAVEGAFSSEGKIMKAKEEARIICKKGPTKECDEALEKYYILMSDNVNEKEASLLEKLVKLTDSIGSAGYRNNKKKGLGVLLGLPGMEEPVYWKARFDNFDDNSVFYNFYLFNLSKDQTLGIVGGSDFGKICEQMNLSEEELCSTFPYVFAENGLDEIDIPKKRGNFVELRNGMINISPIGRSCSQEERDEFFLYDQEHNVRRMIVEKLKEKFTEYELDFVIGGQISIDVFPLGWDKRYCLKYIEGEFENIHFFGDKTMPGGNDYAIFNDNRTIGHTVNGPEDTIKQVKDIINNLK</sequence>
<feature type="compositionally biased region" description="Basic residues" evidence="4">
    <location>
        <begin position="24"/>
        <end position="35"/>
    </location>
</feature>
<feature type="region of interest" description="Disordered" evidence="4">
    <location>
        <begin position="222"/>
        <end position="280"/>
    </location>
</feature>
<feature type="region of interest" description="Disordered" evidence="4">
    <location>
        <begin position="16"/>
        <end position="54"/>
    </location>
</feature>
<feature type="binding site" evidence="2">
    <location>
        <position position="1568"/>
    </location>
    <ligand>
        <name>Mg(2+)</name>
        <dbReference type="ChEBI" id="CHEBI:18420"/>
        <label>1</label>
    </ligand>
</feature>
<evidence type="ECO:0000313" key="6">
    <source>
        <dbReference type="Proteomes" id="UP000035681"/>
    </source>
</evidence>
<feature type="binding site" evidence="2">
    <location>
        <position position="1582"/>
    </location>
    <ligand>
        <name>Mg(2+)</name>
        <dbReference type="ChEBI" id="CHEBI:18420"/>
        <label>1</label>
    </ligand>
</feature>
<feature type="region of interest" description="Disordered" evidence="4">
    <location>
        <begin position="825"/>
        <end position="940"/>
    </location>
</feature>
<keyword evidence="2" id="KW-0460">Magnesium</keyword>
<dbReference type="InterPro" id="IPR036412">
    <property type="entry name" value="HAD-like_sf"/>
</dbReference>
<dbReference type="InterPro" id="IPR016024">
    <property type="entry name" value="ARM-type_fold"/>
</dbReference>
<keyword evidence="2" id="KW-0479">Metal-binding</keyword>
<feature type="compositionally biased region" description="Polar residues" evidence="4">
    <location>
        <begin position="222"/>
        <end position="248"/>
    </location>
</feature>
<feature type="compositionally biased region" description="Basic and acidic residues" evidence="4">
    <location>
        <begin position="352"/>
        <end position="367"/>
    </location>
</feature>
<feature type="compositionally biased region" description="Polar residues" evidence="4">
    <location>
        <begin position="482"/>
        <end position="494"/>
    </location>
</feature>
<feature type="binding site" evidence="2">
    <location>
        <position position="1580"/>
    </location>
    <ligand>
        <name>Mg(2+)</name>
        <dbReference type="ChEBI" id="CHEBI:18420"/>
        <label>1</label>
    </ligand>
</feature>
<protein>
    <submittedName>
        <fullName evidence="7">MIF4G domain-containing protein</fullName>
    </submittedName>
</protein>
<feature type="binding site" evidence="1">
    <location>
        <position position="1541"/>
    </location>
    <ligand>
        <name>alpha-D-mannose 1-phosphate</name>
        <dbReference type="ChEBI" id="CHEBI:58409"/>
    </ligand>
</feature>
<dbReference type="GO" id="GO:0016281">
    <property type="term" value="C:eukaryotic translation initiation factor 4F complex"/>
    <property type="evidence" value="ECO:0007669"/>
    <property type="project" value="TreeGrafter"/>
</dbReference>
<feature type="compositionally biased region" description="Polar residues" evidence="4">
    <location>
        <begin position="923"/>
        <end position="937"/>
    </location>
</feature>
<evidence type="ECO:0000259" key="5">
    <source>
        <dbReference type="SMART" id="SM00543"/>
    </source>
</evidence>
<dbReference type="Pfam" id="PF03332">
    <property type="entry name" value="PMM"/>
    <property type="match status" value="1"/>
</dbReference>
<dbReference type="PANTHER" id="PTHR23253:SF78">
    <property type="entry name" value="EUKARYOTIC TRANSLATION INITIATION FACTOR 4G1, ISOFORM B-RELATED"/>
    <property type="match status" value="1"/>
</dbReference>
<feature type="compositionally biased region" description="Basic and acidic residues" evidence="4">
    <location>
        <begin position="524"/>
        <end position="539"/>
    </location>
</feature>
<feature type="compositionally biased region" description="Low complexity" evidence="4">
    <location>
        <begin position="269"/>
        <end position="278"/>
    </location>
</feature>
<evidence type="ECO:0000256" key="3">
    <source>
        <dbReference type="SAM" id="Coils"/>
    </source>
</evidence>
<feature type="binding site" evidence="1">
    <location>
        <position position="1483"/>
    </location>
    <ligand>
        <name>alpha-D-mannose 1-phosphate</name>
        <dbReference type="ChEBI" id="CHEBI:58409"/>
    </ligand>
</feature>
<dbReference type="PANTHER" id="PTHR23253">
    <property type="entry name" value="EUKARYOTIC TRANSLATION INITIATION FACTOR 4 GAMMA"/>
    <property type="match status" value="1"/>
</dbReference>
<reference evidence="7" key="1">
    <citation type="submission" date="2024-02" db="UniProtKB">
        <authorList>
            <consortium name="WormBaseParasite"/>
        </authorList>
    </citation>
    <scope>IDENTIFICATION</scope>
</reference>
<feature type="region of interest" description="Disordered" evidence="4">
    <location>
        <begin position="292"/>
        <end position="317"/>
    </location>
</feature>
<feature type="binding site" evidence="1">
    <location>
        <position position="1501"/>
    </location>
    <ligand>
        <name>alpha-D-mannose 1-phosphate</name>
        <dbReference type="ChEBI" id="CHEBI:58409"/>
    </ligand>
</feature>
<feature type="compositionally biased region" description="Polar residues" evidence="4">
    <location>
        <begin position="42"/>
        <end position="54"/>
    </location>
</feature>
<feature type="compositionally biased region" description="Polar residues" evidence="4">
    <location>
        <begin position="368"/>
        <end position="383"/>
    </location>
</feature>
<dbReference type="GO" id="GO:0009298">
    <property type="term" value="P:GDP-mannose biosynthetic process"/>
    <property type="evidence" value="ECO:0007669"/>
    <property type="project" value="InterPro"/>
</dbReference>
<keyword evidence="3" id="KW-0175">Coiled coil</keyword>
<feature type="binding site" evidence="1">
    <location>
        <position position="1494"/>
    </location>
    <ligand>
        <name>alpha-D-mannose 1-phosphate</name>
        <dbReference type="ChEBI" id="CHEBI:58409"/>
    </ligand>
</feature>
<dbReference type="GO" id="GO:0004615">
    <property type="term" value="F:phosphomannomutase activity"/>
    <property type="evidence" value="ECO:0007669"/>
    <property type="project" value="InterPro"/>
</dbReference>
<feature type="compositionally biased region" description="Basic and acidic residues" evidence="4">
    <location>
        <begin position="302"/>
        <end position="317"/>
    </location>
</feature>
<dbReference type="Gene3D" id="3.40.50.1000">
    <property type="entry name" value="HAD superfamily/HAD-like"/>
    <property type="match status" value="2"/>
</dbReference>
<evidence type="ECO:0000256" key="4">
    <source>
        <dbReference type="SAM" id="MobiDB-lite"/>
    </source>
</evidence>
<feature type="compositionally biased region" description="Basic and acidic residues" evidence="4">
    <location>
        <begin position="909"/>
        <end position="920"/>
    </location>
</feature>
<feature type="coiled-coil region" evidence="3">
    <location>
        <begin position="655"/>
        <end position="684"/>
    </location>
</feature>